<sequence length="89" mass="10166">MTHYEYHESVMENRLCINQFMRINKARIVSVFVHVAGWWETTCPKSASPKSASLPSLKTNGSTCPILPYMKAATSKTKNEVFNLADDWR</sequence>
<accession>W9RJP4</accession>
<dbReference type="AlphaFoldDB" id="W9RJP4"/>
<evidence type="ECO:0000313" key="2">
    <source>
        <dbReference type="Proteomes" id="UP000030645"/>
    </source>
</evidence>
<reference evidence="2" key="1">
    <citation type="submission" date="2013-01" db="EMBL/GenBank/DDBJ databases">
        <title>Draft Genome Sequence of a Mulberry Tree, Morus notabilis C.K. Schneid.</title>
        <authorList>
            <person name="He N."/>
            <person name="Zhao S."/>
        </authorList>
    </citation>
    <scope>NUCLEOTIDE SEQUENCE</scope>
</reference>
<gene>
    <name evidence="1" type="ORF">L484_019983</name>
</gene>
<protein>
    <submittedName>
        <fullName evidence="1">Uncharacterized protein</fullName>
    </submittedName>
</protein>
<proteinExistence type="predicted"/>
<name>W9RJP4_9ROSA</name>
<evidence type="ECO:0000313" key="1">
    <source>
        <dbReference type="EMBL" id="EXB56938.1"/>
    </source>
</evidence>
<keyword evidence="2" id="KW-1185">Reference proteome</keyword>
<organism evidence="1 2">
    <name type="scientific">Morus notabilis</name>
    <dbReference type="NCBI Taxonomy" id="981085"/>
    <lineage>
        <taxon>Eukaryota</taxon>
        <taxon>Viridiplantae</taxon>
        <taxon>Streptophyta</taxon>
        <taxon>Embryophyta</taxon>
        <taxon>Tracheophyta</taxon>
        <taxon>Spermatophyta</taxon>
        <taxon>Magnoliopsida</taxon>
        <taxon>eudicotyledons</taxon>
        <taxon>Gunneridae</taxon>
        <taxon>Pentapetalae</taxon>
        <taxon>rosids</taxon>
        <taxon>fabids</taxon>
        <taxon>Rosales</taxon>
        <taxon>Moraceae</taxon>
        <taxon>Moreae</taxon>
        <taxon>Morus</taxon>
    </lineage>
</organism>
<dbReference type="Proteomes" id="UP000030645">
    <property type="component" value="Unassembled WGS sequence"/>
</dbReference>
<dbReference type="EMBL" id="KE344319">
    <property type="protein sequence ID" value="EXB56938.1"/>
    <property type="molecule type" value="Genomic_DNA"/>
</dbReference>